<feature type="domain" description="Cytochrome c" evidence="15">
    <location>
        <begin position="236"/>
        <end position="302"/>
    </location>
</feature>
<proteinExistence type="inferred from homology"/>
<feature type="transmembrane region" description="Helical" evidence="14">
    <location>
        <begin position="21"/>
        <end position="42"/>
    </location>
</feature>
<keyword evidence="4" id="KW-1003">Cell membrane</keyword>
<dbReference type="GO" id="GO:0046872">
    <property type="term" value="F:metal ion binding"/>
    <property type="evidence" value="ECO:0007669"/>
    <property type="project" value="UniProtKB-KW"/>
</dbReference>
<keyword evidence="8" id="KW-0249">Electron transport</keyword>
<comment type="caution">
    <text evidence="16">The sequence shown here is derived from an EMBL/GenBank/DDBJ whole genome shotgun (WGS) entry which is preliminary data.</text>
</comment>
<evidence type="ECO:0000256" key="5">
    <source>
        <dbReference type="ARBA" id="ARBA00022617"/>
    </source>
</evidence>
<evidence type="ECO:0000256" key="13">
    <source>
        <dbReference type="SAM" id="MobiDB-lite"/>
    </source>
</evidence>
<organism evidence="16 17">
    <name type="scientific">Rhodothalassium salexigens DSM 2132</name>
    <dbReference type="NCBI Taxonomy" id="1188247"/>
    <lineage>
        <taxon>Bacteria</taxon>
        <taxon>Pseudomonadati</taxon>
        <taxon>Pseudomonadota</taxon>
        <taxon>Alphaproteobacteria</taxon>
        <taxon>Rhodothalassiales</taxon>
        <taxon>Rhodothalassiaceae</taxon>
        <taxon>Rhodothalassium</taxon>
    </lineage>
</organism>
<dbReference type="PANTHER" id="PTHR30333">
    <property type="entry name" value="CYTOCHROME C-TYPE PROTEIN"/>
    <property type="match status" value="1"/>
</dbReference>
<dbReference type="GO" id="GO:0020037">
    <property type="term" value="F:heme binding"/>
    <property type="evidence" value="ECO:0007669"/>
    <property type="project" value="InterPro"/>
</dbReference>
<dbReference type="GO" id="GO:0009061">
    <property type="term" value="P:anaerobic respiration"/>
    <property type="evidence" value="ECO:0007669"/>
    <property type="project" value="TreeGrafter"/>
</dbReference>
<dbReference type="InterPro" id="IPR036280">
    <property type="entry name" value="Multihaem_cyt_sf"/>
</dbReference>
<keyword evidence="7 12" id="KW-0479">Metal-binding</keyword>
<dbReference type="EMBL" id="SLXO01000006">
    <property type="protein sequence ID" value="TCP33902.1"/>
    <property type="molecule type" value="Genomic_DNA"/>
</dbReference>
<name>A0A4R2PF49_RHOSA</name>
<dbReference type="Proteomes" id="UP000295399">
    <property type="component" value="Unassembled WGS sequence"/>
</dbReference>
<keyword evidence="6 14" id="KW-0812">Transmembrane</keyword>
<evidence type="ECO:0000313" key="16">
    <source>
        <dbReference type="EMBL" id="TCP33902.1"/>
    </source>
</evidence>
<dbReference type="AlphaFoldDB" id="A0A4R2PF49"/>
<evidence type="ECO:0000256" key="1">
    <source>
        <dbReference type="ARBA" id="ARBA00004236"/>
    </source>
</evidence>
<reference evidence="16 17" key="1">
    <citation type="submission" date="2019-03" db="EMBL/GenBank/DDBJ databases">
        <title>Genomic Encyclopedia of Type Strains, Phase IV (KMG-IV): sequencing the most valuable type-strain genomes for metagenomic binning, comparative biology and taxonomic classification.</title>
        <authorList>
            <person name="Goeker M."/>
        </authorList>
    </citation>
    <scope>NUCLEOTIDE SEQUENCE [LARGE SCALE GENOMIC DNA]</scope>
    <source>
        <strain evidence="16 17">DSM 2132</strain>
    </source>
</reference>
<protein>
    <submittedName>
        <fullName evidence="16">Cytochrome c-type protein NapC</fullName>
    </submittedName>
</protein>
<accession>A0A4R2PF49</accession>
<evidence type="ECO:0000256" key="10">
    <source>
        <dbReference type="ARBA" id="ARBA00023004"/>
    </source>
</evidence>
<evidence type="ECO:0000256" key="12">
    <source>
        <dbReference type="PROSITE-ProRule" id="PRU00433"/>
    </source>
</evidence>
<dbReference type="Gene3D" id="1.10.760.10">
    <property type="entry name" value="Cytochrome c-like domain"/>
    <property type="match status" value="1"/>
</dbReference>
<dbReference type="InterPro" id="IPR038266">
    <property type="entry name" value="NapC/NirT_cytc_sf"/>
</dbReference>
<evidence type="ECO:0000256" key="14">
    <source>
        <dbReference type="SAM" id="Phobius"/>
    </source>
</evidence>
<dbReference type="InterPro" id="IPR009056">
    <property type="entry name" value="Cyt_c-like_dom"/>
</dbReference>
<evidence type="ECO:0000256" key="4">
    <source>
        <dbReference type="ARBA" id="ARBA00022475"/>
    </source>
</evidence>
<evidence type="ECO:0000256" key="8">
    <source>
        <dbReference type="ARBA" id="ARBA00022982"/>
    </source>
</evidence>
<evidence type="ECO:0000256" key="7">
    <source>
        <dbReference type="ARBA" id="ARBA00022723"/>
    </source>
</evidence>
<comment type="subcellular location">
    <subcellularLocation>
        <location evidence="1">Cell membrane</location>
    </subcellularLocation>
</comment>
<dbReference type="SUPFAM" id="SSF48695">
    <property type="entry name" value="Multiheme cytochromes"/>
    <property type="match status" value="1"/>
</dbReference>
<evidence type="ECO:0000256" key="2">
    <source>
        <dbReference type="ARBA" id="ARBA00007395"/>
    </source>
</evidence>
<dbReference type="GO" id="GO:0009055">
    <property type="term" value="F:electron transfer activity"/>
    <property type="evidence" value="ECO:0007669"/>
    <property type="project" value="InterPro"/>
</dbReference>
<keyword evidence="9 14" id="KW-1133">Transmembrane helix</keyword>
<evidence type="ECO:0000313" key="17">
    <source>
        <dbReference type="Proteomes" id="UP000295399"/>
    </source>
</evidence>
<dbReference type="GO" id="GO:0005886">
    <property type="term" value="C:plasma membrane"/>
    <property type="evidence" value="ECO:0007669"/>
    <property type="project" value="UniProtKB-SubCell"/>
</dbReference>
<dbReference type="FunCoup" id="A0A4R2PF49">
    <property type="interactions" value="103"/>
</dbReference>
<dbReference type="InterPro" id="IPR036909">
    <property type="entry name" value="Cyt_c-like_dom_sf"/>
</dbReference>
<dbReference type="PROSITE" id="PS51007">
    <property type="entry name" value="CYTC"/>
    <property type="match status" value="1"/>
</dbReference>
<dbReference type="InterPro" id="IPR051174">
    <property type="entry name" value="Cytochrome_c-type_ET"/>
</dbReference>
<dbReference type="SUPFAM" id="SSF46626">
    <property type="entry name" value="Cytochrome c"/>
    <property type="match status" value="1"/>
</dbReference>
<dbReference type="PANTHER" id="PTHR30333:SF1">
    <property type="entry name" value="CYTOCHROME C-TYPE PROTEIN NAPC"/>
    <property type="match status" value="1"/>
</dbReference>
<dbReference type="InterPro" id="IPR005126">
    <property type="entry name" value="NapC/NirT_cyt_c_N"/>
</dbReference>
<dbReference type="Gene3D" id="1.10.3820.10">
    <property type="entry name" value="Di-heme elbow motif domain"/>
    <property type="match status" value="1"/>
</dbReference>
<evidence type="ECO:0000256" key="9">
    <source>
        <dbReference type="ARBA" id="ARBA00022989"/>
    </source>
</evidence>
<sequence length="302" mass="32245">MSDQSPRGPLARLKALWARPTVRLGTVLFIGGAALGLVGAGGTATMVQHTNKTEFCVACHVYDDFYEEYKGSVHHTNATGNRAECADCHIPHDNWINMMVHKARSGLKDAAAYTVGGINTPEEFEERRAVLAKEVWARYERENSMRCRRCHETEAWDLTAQSQAAQGAHQAVLSGNATCIDCHKGIAHSIPEGALAAYQDAAGEPVSAQLASARLAMSDKTEPGAAPQANDADPAAPAPDGAKLFESCTSCHGKFAPGPKTMAALSPEAFMSRIETHMNTGGTVASLSEAEIKAIHEYLKSL</sequence>
<keyword evidence="17" id="KW-1185">Reference proteome</keyword>
<gene>
    <name evidence="16" type="ORF">EV659_10660</name>
</gene>
<comment type="similarity">
    <text evidence="2">Belongs to the NapC/NirT/NrfH family.</text>
</comment>
<keyword evidence="5 12" id="KW-0349">Heme</keyword>
<keyword evidence="10 12" id="KW-0408">Iron</keyword>
<dbReference type="RefSeq" id="WP_165878807.1">
    <property type="nucleotide sequence ID" value="NZ_JACIGF010000006.1"/>
</dbReference>
<evidence type="ECO:0000256" key="11">
    <source>
        <dbReference type="ARBA" id="ARBA00023136"/>
    </source>
</evidence>
<keyword evidence="3" id="KW-0813">Transport</keyword>
<feature type="compositionally biased region" description="Low complexity" evidence="13">
    <location>
        <begin position="223"/>
        <end position="239"/>
    </location>
</feature>
<keyword evidence="11 14" id="KW-0472">Membrane</keyword>
<dbReference type="InParanoid" id="A0A4R2PF49"/>
<dbReference type="Pfam" id="PF03264">
    <property type="entry name" value="Cytochrom_NNT"/>
    <property type="match status" value="1"/>
</dbReference>
<feature type="region of interest" description="Disordered" evidence="13">
    <location>
        <begin position="216"/>
        <end position="239"/>
    </location>
</feature>
<evidence type="ECO:0000256" key="3">
    <source>
        <dbReference type="ARBA" id="ARBA00022448"/>
    </source>
</evidence>
<evidence type="ECO:0000256" key="6">
    <source>
        <dbReference type="ARBA" id="ARBA00022692"/>
    </source>
</evidence>
<evidence type="ECO:0000259" key="15">
    <source>
        <dbReference type="PROSITE" id="PS51007"/>
    </source>
</evidence>